<evidence type="ECO:0000313" key="3">
    <source>
        <dbReference type="EMBL" id="SEO02327.1"/>
    </source>
</evidence>
<evidence type="ECO:0000256" key="2">
    <source>
        <dbReference type="SAM" id="Phobius"/>
    </source>
</evidence>
<sequence length="97" mass="10412">MSKPDEPAPTSDRLRHDIDRGRTGDKVDHPDPAAAPLGTDDEAAGDPVTTEQINMAAQDELREPVEVTPPPMATQPPRIGIILLLAVAVIVVLWALF</sequence>
<reference evidence="3 4" key="1">
    <citation type="submission" date="2016-10" db="EMBL/GenBank/DDBJ databases">
        <authorList>
            <person name="de Groot N.N."/>
        </authorList>
    </citation>
    <scope>NUCLEOTIDE SEQUENCE [LARGE SCALE GENOMIC DNA]</scope>
    <source>
        <strain evidence="3 4">DSM 8512</strain>
    </source>
</reference>
<organism evidence="3 4">
    <name type="scientific">Paracoccus alcaliphilus</name>
    <dbReference type="NCBI Taxonomy" id="34002"/>
    <lineage>
        <taxon>Bacteria</taxon>
        <taxon>Pseudomonadati</taxon>
        <taxon>Pseudomonadota</taxon>
        <taxon>Alphaproteobacteria</taxon>
        <taxon>Rhodobacterales</taxon>
        <taxon>Paracoccaceae</taxon>
        <taxon>Paracoccus</taxon>
    </lineage>
</organism>
<keyword evidence="4" id="KW-1185">Reference proteome</keyword>
<dbReference type="EMBL" id="FODE01000029">
    <property type="protein sequence ID" value="SEO02327.1"/>
    <property type="molecule type" value="Genomic_DNA"/>
</dbReference>
<keyword evidence="2" id="KW-0472">Membrane</keyword>
<feature type="region of interest" description="Disordered" evidence="1">
    <location>
        <begin position="1"/>
        <end position="71"/>
    </location>
</feature>
<evidence type="ECO:0000256" key="1">
    <source>
        <dbReference type="SAM" id="MobiDB-lite"/>
    </source>
</evidence>
<accession>A0A1H8LB24</accession>
<keyword evidence="2" id="KW-0812">Transmembrane</keyword>
<name>A0A1H8LB24_9RHOB</name>
<dbReference type="Proteomes" id="UP000199054">
    <property type="component" value="Unassembled WGS sequence"/>
</dbReference>
<feature type="compositionally biased region" description="Basic and acidic residues" evidence="1">
    <location>
        <begin position="1"/>
        <end position="31"/>
    </location>
</feature>
<dbReference type="OrthoDB" id="7306245at2"/>
<proteinExistence type="predicted"/>
<gene>
    <name evidence="3" type="ORF">SAMN04489859_102924</name>
</gene>
<protein>
    <submittedName>
        <fullName evidence="3">Uncharacterized protein</fullName>
    </submittedName>
</protein>
<keyword evidence="2" id="KW-1133">Transmembrane helix</keyword>
<evidence type="ECO:0000313" key="4">
    <source>
        <dbReference type="Proteomes" id="UP000199054"/>
    </source>
</evidence>
<dbReference type="RefSeq" id="WP_090615024.1">
    <property type="nucleotide sequence ID" value="NZ_CP067125.1"/>
</dbReference>
<dbReference type="STRING" id="34002.SAMN04489859_102924"/>
<feature type="transmembrane region" description="Helical" evidence="2">
    <location>
        <begin position="79"/>
        <end position="96"/>
    </location>
</feature>
<dbReference type="AlphaFoldDB" id="A0A1H8LB24"/>